<feature type="transmembrane region" description="Helical" evidence="1">
    <location>
        <begin position="419"/>
        <end position="444"/>
    </location>
</feature>
<name>A0A835XLP1_9CHLO</name>
<dbReference type="OrthoDB" id="549601at2759"/>
<dbReference type="AlphaFoldDB" id="A0A835XLP1"/>
<accession>A0A835XLP1</accession>
<evidence type="ECO:0000256" key="1">
    <source>
        <dbReference type="SAM" id="Phobius"/>
    </source>
</evidence>
<reference evidence="2" key="1">
    <citation type="journal article" date="2020" name="bioRxiv">
        <title>Comparative genomics of Chlamydomonas.</title>
        <authorList>
            <person name="Craig R.J."/>
            <person name="Hasan A.R."/>
            <person name="Ness R.W."/>
            <person name="Keightley P.D."/>
        </authorList>
    </citation>
    <scope>NUCLEOTIDE SEQUENCE</scope>
    <source>
        <strain evidence="2">CCAP 11/70</strain>
    </source>
</reference>
<keyword evidence="3" id="KW-1185">Reference proteome</keyword>
<gene>
    <name evidence="2" type="ORF">HYH03_015539</name>
</gene>
<keyword evidence="1" id="KW-0812">Transmembrane</keyword>
<feature type="transmembrane region" description="Helical" evidence="1">
    <location>
        <begin position="334"/>
        <end position="356"/>
    </location>
</feature>
<feature type="transmembrane region" description="Helical" evidence="1">
    <location>
        <begin position="484"/>
        <end position="505"/>
    </location>
</feature>
<proteinExistence type="predicted"/>
<keyword evidence="1" id="KW-0472">Membrane</keyword>
<dbReference type="Proteomes" id="UP000612055">
    <property type="component" value="Unassembled WGS sequence"/>
</dbReference>
<evidence type="ECO:0000313" key="2">
    <source>
        <dbReference type="EMBL" id="KAG2485730.1"/>
    </source>
</evidence>
<organism evidence="2 3">
    <name type="scientific">Edaphochlamys debaryana</name>
    <dbReference type="NCBI Taxonomy" id="47281"/>
    <lineage>
        <taxon>Eukaryota</taxon>
        <taxon>Viridiplantae</taxon>
        <taxon>Chlorophyta</taxon>
        <taxon>core chlorophytes</taxon>
        <taxon>Chlorophyceae</taxon>
        <taxon>CS clade</taxon>
        <taxon>Chlamydomonadales</taxon>
        <taxon>Chlamydomonadales incertae sedis</taxon>
        <taxon>Edaphochlamys</taxon>
    </lineage>
</organism>
<evidence type="ECO:0000313" key="3">
    <source>
        <dbReference type="Proteomes" id="UP000612055"/>
    </source>
</evidence>
<feature type="transmembrane region" description="Helical" evidence="1">
    <location>
        <begin position="451"/>
        <end position="472"/>
    </location>
</feature>
<comment type="caution">
    <text evidence="2">The sequence shown here is derived from an EMBL/GenBank/DDBJ whole genome shotgun (WGS) entry which is preliminary data.</text>
</comment>
<keyword evidence="1" id="KW-1133">Transmembrane helix</keyword>
<feature type="transmembrane region" description="Helical" evidence="1">
    <location>
        <begin position="368"/>
        <end position="394"/>
    </location>
</feature>
<protein>
    <submittedName>
        <fullName evidence="2">Uncharacterized protein</fullName>
    </submittedName>
</protein>
<sequence>MRSTYVKIPWAEPEDLAPTFREDLADMVARHGGDTRRLAHVYVRRGCIELTLVWEARPGEEACEEALLSEHELLSALRLTPPYGAEALTVRQGPLLGDLKDAAAAPLQLRVAELRPRVLLLPLRSRPHHRSAPEARALALSGGSFLAARVVSSTLYDSSAVYDIELLEAPAGPGPVLLELELGSWGVGLRVPLPPLLATADPAVAVELAAAVEAWPAGSAAELSQFLLDVGTRMETVHVCPAVPHRAGLRGLPPDLVNLLARHLAGFAQAAGLTATAALIRAHEEACVAPEGDEAVPPRGRARTGGRRFGLGSVLLAALGVGCGVPAQQEAFRAFSGAWAVALARTGVVVDLLLLGGNLARGLHEGQALLSATNLPVFAAFVVASLLALAWPFLSRRAWDRLALSARLPRYCSPLVSKALFVGLPVPAPATAAGYVGGVGMLLLEGVLHPATCLVTPLEAAAVAAVGVPLQMLTAWASGAASSWGLAAVLALRVELATVATAAACQAYLRARFQRAAAATAEGPGVGRAGAACGSKAGKAD</sequence>
<feature type="transmembrane region" description="Helical" evidence="1">
    <location>
        <begin position="309"/>
        <end position="328"/>
    </location>
</feature>
<dbReference type="EMBL" id="JAEHOE010000123">
    <property type="protein sequence ID" value="KAG2485730.1"/>
    <property type="molecule type" value="Genomic_DNA"/>
</dbReference>